<keyword evidence="2" id="KW-0812">Transmembrane</keyword>
<keyword evidence="2" id="KW-0472">Membrane</keyword>
<dbReference type="InterPro" id="IPR010273">
    <property type="entry name" value="DUF881"/>
</dbReference>
<dbReference type="Gene3D" id="3.30.70.1880">
    <property type="entry name" value="Protein of unknown function DUF881"/>
    <property type="match status" value="1"/>
</dbReference>
<dbReference type="Pfam" id="PF05949">
    <property type="entry name" value="DUF881"/>
    <property type="match status" value="1"/>
</dbReference>
<gene>
    <name evidence="3" type="ORF">PCC79_07835</name>
</gene>
<evidence type="ECO:0000313" key="4">
    <source>
        <dbReference type="Proteomes" id="UP001434337"/>
    </source>
</evidence>
<feature type="transmembrane region" description="Helical" evidence="2">
    <location>
        <begin position="25"/>
        <end position="44"/>
    </location>
</feature>
<evidence type="ECO:0000313" key="3">
    <source>
        <dbReference type="EMBL" id="WZX00081.1"/>
    </source>
</evidence>
<dbReference type="EMBL" id="CP115965">
    <property type="protein sequence ID" value="WZX00081.1"/>
    <property type="molecule type" value="Genomic_DNA"/>
</dbReference>
<proteinExistence type="inferred from homology"/>
<dbReference type="PANTHER" id="PTHR37313">
    <property type="entry name" value="UPF0749 PROTEIN RV1825"/>
    <property type="match status" value="1"/>
</dbReference>
<keyword evidence="4" id="KW-1185">Reference proteome</keyword>
<keyword evidence="2" id="KW-1133">Transmembrane helix</keyword>
<protein>
    <submittedName>
        <fullName evidence="3">DUF881 domain-containing protein</fullName>
    </submittedName>
</protein>
<accession>A0ABZ3CBW7</accession>
<dbReference type="PANTHER" id="PTHR37313:SF2">
    <property type="entry name" value="UPF0749 PROTEIN YLXX"/>
    <property type="match status" value="1"/>
</dbReference>
<evidence type="ECO:0000256" key="2">
    <source>
        <dbReference type="SAM" id="Phobius"/>
    </source>
</evidence>
<name>A0ABZ3CBW7_9ACTN</name>
<comment type="similarity">
    <text evidence="1">Belongs to the UPF0749 family.</text>
</comment>
<sequence length="243" mass="26276">MPEAPGPVTWRELGRDLLRPRRGQLVVGLILFACGFALTVQLSGADEQRYSSLRQSELVAVLDDVTAETRRLEADIAQLENTRAQLISGADASDVARDQAERRLEALRILGGTVPVTGPGILVVIDDPQRKVTTEIMLNTIEELRDAGAEVIEVNDQVRLVASSWVGTADGGLVVDGVRLTPPYRIEAIGDPQTLAEATRFRGGLVSTIEGERVQGSVRVTPEERLEIGSVVTPHTPQFARPA</sequence>
<reference evidence="3 4" key="1">
    <citation type="journal article" date="2023" name="Environ Microbiome">
        <title>A coral-associated actinobacterium mitigates coral bleaching under heat stress.</title>
        <authorList>
            <person name="Li J."/>
            <person name="Zou Y."/>
            <person name="Li Q."/>
            <person name="Zhang J."/>
            <person name="Bourne D.G."/>
            <person name="Lyu Y."/>
            <person name="Liu C."/>
            <person name="Zhang S."/>
        </authorList>
    </citation>
    <scope>NUCLEOTIDE SEQUENCE [LARGE SCALE GENOMIC DNA]</scope>
    <source>
        <strain evidence="3 4">SCSIO 13291</strain>
    </source>
</reference>
<evidence type="ECO:0000256" key="1">
    <source>
        <dbReference type="ARBA" id="ARBA00009108"/>
    </source>
</evidence>
<dbReference type="RefSeq" id="WP_342373471.1">
    <property type="nucleotide sequence ID" value="NZ_CP115965.1"/>
</dbReference>
<dbReference type="Proteomes" id="UP001434337">
    <property type="component" value="Chromosome"/>
</dbReference>
<organism evidence="3 4">
    <name type="scientific">Propioniciclava soli</name>
    <dbReference type="NCBI Taxonomy" id="2775081"/>
    <lineage>
        <taxon>Bacteria</taxon>
        <taxon>Bacillati</taxon>
        <taxon>Actinomycetota</taxon>
        <taxon>Actinomycetes</taxon>
        <taxon>Propionibacteriales</taxon>
        <taxon>Propionibacteriaceae</taxon>
        <taxon>Propioniciclava</taxon>
    </lineage>
</organism>